<dbReference type="InterPro" id="IPR013155">
    <property type="entry name" value="M/V/L/I-tRNA-synth_anticd-bd"/>
</dbReference>
<name>A0ABS7S6R0_9MICO</name>
<dbReference type="Gene3D" id="1.10.730.10">
    <property type="entry name" value="Isoleucyl-tRNA Synthetase, Domain 1"/>
    <property type="match status" value="1"/>
</dbReference>
<dbReference type="Pfam" id="PF00133">
    <property type="entry name" value="tRNA-synt_1"/>
    <property type="match status" value="1"/>
</dbReference>
<comment type="subcellular location">
    <subcellularLocation>
        <location evidence="8">Cytoplasm</location>
    </subcellularLocation>
</comment>
<feature type="region of interest" description="Disordered" evidence="9">
    <location>
        <begin position="1"/>
        <end position="23"/>
    </location>
</feature>
<dbReference type="RefSeq" id="WP_223404514.1">
    <property type="nucleotide sequence ID" value="NZ_JAGSHT010000007.1"/>
</dbReference>
<dbReference type="Gene3D" id="3.40.50.620">
    <property type="entry name" value="HUPs"/>
    <property type="match status" value="2"/>
</dbReference>
<gene>
    <name evidence="8" type="primary">ileS</name>
    <name evidence="12" type="ORF">KCQ71_07710</name>
</gene>
<dbReference type="CDD" id="cd07961">
    <property type="entry name" value="Anticodon_Ia_Ile_ABEc"/>
    <property type="match status" value="1"/>
</dbReference>
<dbReference type="InterPro" id="IPR009080">
    <property type="entry name" value="tRNAsynth_Ia_anticodon-bd"/>
</dbReference>
<dbReference type="PANTHER" id="PTHR42780">
    <property type="entry name" value="SOLEUCYL-TRNA SYNTHETASE"/>
    <property type="match status" value="1"/>
</dbReference>
<dbReference type="InterPro" id="IPR033709">
    <property type="entry name" value="Anticodon_Ile_ABEc"/>
</dbReference>
<dbReference type="GO" id="GO:0004822">
    <property type="term" value="F:isoleucine-tRNA ligase activity"/>
    <property type="evidence" value="ECO:0007669"/>
    <property type="project" value="UniProtKB-EC"/>
</dbReference>
<dbReference type="EMBL" id="JAGSHT010000007">
    <property type="protein sequence ID" value="MBZ2196035.1"/>
    <property type="molecule type" value="Genomic_DNA"/>
</dbReference>
<dbReference type="PANTHER" id="PTHR42780:SF1">
    <property type="entry name" value="ISOLEUCINE--TRNA LIGASE, CYTOPLASMIC"/>
    <property type="match status" value="1"/>
</dbReference>
<dbReference type="PRINTS" id="PR00984">
    <property type="entry name" value="TRNASYNTHILE"/>
</dbReference>
<keyword evidence="13" id="KW-1185">Reference proteome</keyword>
<evidence type="ECO:0000259" key="10">
    <source>
        <dbReference type="Pfam" id="PF00133"/>
    </source>
</evidence>
<feature type="short sequence motif" description="'KMSKS' region" evidence="8">
    <location>
        <begin position="633"/>
        <end position="637"/>
    </location>
</feature>
<keyword evidence="2 8" id="KW-0547">Nucleotide-binding</keyword>
<comment type="caution">
    <text evidence="12">The sequence shown here is derived from an EMBL/GenBank/DDBJ whole genome shotgun (WGS) entry which is preliminary data.</text>
</comment>
<accession>A0ABS7S6R0</accession>
<evidence type="ECO:0000256" key="5">
    <source>
        <dbReference type="ARBA" id="ARBA00023146"/>
    </source>
</evidence>
<evidence type="ECO:0000256" key="4">
    <source>
        <dbReference type="ARBA" id="ARBA00022917"/>
    </source>
</evidence>
<proteinExistence type="inferred from homology"/>
<feature type="domain" description="Methionyl/Valyl/Leucyl/Isoleucyl-tRNA synthetase anticodon-binding" evidence="11">
    <location>
        <begin position="726"/>
        <end position="874"/>
    </location>
</feature>
<keyword evidence="3 8" id="KW-0067">ATP-binding</keyword>
<comment type="subunit">
    <text evidence="8">Monomer.</text>
</comment>
<evidence type="ECO:0000256" key="9">
    <source>
        <dbReference type="SAM" id="MobiDB-lite"/>
    </source>
</evidence>
<comment type="domain">
    <text evidence="8">IleRS has two distinct active sites: one for aminoacylation and one for editing. The misactivated valine is translocated from the active site to the editing site, which sterically excludes the correctly activated isoleucine. The single editing site contains two valyl binding pockets, one specific for each substrate (Val-AMP or Val-tRNA(Ile)).</text>
</comment>
<sequence>MATQPSEQHYPRHTQADGVAPSPSFPALEQEVLAYWKSDGTFQASIDNRPAGENGSNEFVFYDGPPFANGLPHPGHLLTGYVKDVVPRFQTMLGKRVERRFGWDTHGLPAELEAERILGITDKSQIEEMGIEAFNAVCRESVLRYTKEWEEYVTRQARWVDFENDYKTLDPSYMESVIWAFKQLHDKGLAYEGYRVLPYCWHDQTPLSNHELSMDDDVYQMRQDPALTVGLRLETGELALIWTTTPWTLPSNLAIAVGPEITYLVVTPTEGALAGERVLLASTRLEAYARELGEEPEVVATLTGAELAGRTYTPPFPYFAGRENAHQILLADFVTTEDGTGLVHLAPAFGEDDMTVCGDAGITPVVPVDDAGKFTAEVPDYEGLQVFEANPRAIADLKAGTGAVGTFAPAVRPVVVRHETYDHSYPHCWRCRNPLIYKAVSSWFVRVTQFRDRMVELNEQITWVPEHIKHGQFGKWLANARDWSISRNRYWGTPIPVWVSDNPEYPRTDVYGSIADLEADFGVPVPDLHRPFIDELTRPNPDDPTGASTMRRIPEVLDVWFDSGSMPFAQVHYPFENADWFEHHYPGDFIVEYIPQTRGWFYLLHVLATALFDRPAFRTVVVHGIVLGNDGRKASKSLRNYPDVSEVFDRDGSDAMRWFEMASPILRGGNLVVTEEGIRDAVRQILLPLWNTWYFFGLYANTTNDGAGLDARAPRPDEVPELDDMDRYLLARTRTLVAVVRADMEVYDISGACARVREYLDLLTNWYVRTSRQRFWDEDADAYNTLYTALEVLTRVMAPLAPMVTEEVWRGLTGGRSVHLSDYPDPENPADHTASALLAADDLVAAMDAVREVVSTTHGLRKANKLRVRQPLRKVRVVVEDTAALGPFTDLIAEEVNVKEVQVIDLADGAASDYGVYTKLTVNARAAGPRLGKDVQKVIQGARTGAWAQSTDGAVTVSGIALEEGEYSLSTEIEDRFGDSIAAGVLDGGGFVVLDLELDDELIGEGYARDVVRQVQDARKAADLHVADRISLRLSVPGQWVQAVTDRQEFIAAETLALSVAVDVSPIVSEDGDHGVGIDLEKVSL</sequence>
<evidence type="ECO:0000256" key="7">
    <source>
        <dbReference type="ARBA" id="ARBA00048359"/>
    </source>
</evidence>
<dbReference type="NCBIfam" id="TIGR00392">
    <property type="entry name" value="ileS"/>
    <property type="match status" value="1"/>
</dbReference>
<evidence type="ECO:0000313" key="12">
    <source>
        <dbReference type="EMBL" id="MBZ2196035.1"/>
    </source>
</evidence>
<protein>
    <recommendedName>
        <fullName evidence="8">Isoleucine--tRNA ligase</fullName>
        <ecNumber evidence="8">6.1.1.5</ecNumber>
    </recommendedName>
    <alternativeName>
        <fullName evidence="8">Isoleucyl-tRNA synthetase</fullName>
        <shortName evidence="8">IleRS</shortName>
    </alternativeName>
</protein>
<evidence type="ECO:0000256" key="3">
    <source>
        <dbReference type="ARBA" id="ARBA00022840"/>
    </source>
</evidence>
<dbReference type="SUPFAM" id="SSF47323">
    <property type="entry name" value="Anticodon-binding domain of a subclass of class I aminoacyl-tRNA synthetases"/>
    <property type="match status" value="1"/>
</dbReference>
<keyword evidence="5 8" id="KW-0030">Aminoacyl-tRNA synthetase</keyword>
<dbReference type="Gene3D" id="3.90.740.10">
    <property type="entry name" value="Valyl/Leucyl/Isoleucyl-tRNA synthetase, editing domain"/>
    <property type="match status" value="1"/>
</dbReference>
<dbReference type="InterPro" id="IPR002301">
    <property type="entry name" value="Ile-tRNA-ligase"/>
</dbReference>
<dbReference type="CDD" id="cd00818">
    <property type="entry name" value="IleRS_core"/>
    <property type="match status" value="1"/>
</dbReference>
<dbReference type="InterPro" id="IPR002300">
    <property type="entry name" value="aa-tRNA-synth_Ia"/>
</dbReference>
<organism evidence="12 13">
    <name type="scientific">Occultella gossypii</name>
    <dbReference type="NCBI Taxonomy" id="2800820"/>
    <lineage>
        <taxon>Bacteria</taxon>
        <taxon>Bacillati</taxon>
        <taxon>Actinomycetota</taxon>
        <taxon>Actinomycetes</taxon>
        <taxon>Micrococcales</taxon>
        <taxon>Ruaniaceae</taxon>
        <taxon>Occultella</taxon>
    </lineage>
</organism>
<dbReference type="InterPro" id="IPR023586">
    <property type="entry name" value="Ile-tRNA-ligase_type2"/>
</dbReference>
<keyword evidence="8" id="KW-0862">Zinc</keyword>
<keyword evidence="8" id="KW-0479">Metal-binding</keyword>
<comment type="cofactor">
    <cofactor evidence="8">
        <name>Zn(2+)</name>
        <dbReference type="ChEBI" id="CHEBI:29105"/>
    </cofactor>
</comment>
<evidence type="ECO:0000256" key="6">
    <source>
        <dbReference type="ARBA" id="ARBA00025217"/>
    </source>
</evidence>
<keyword evidence="4 8" id="KW-0648">Protein biosynthesis</keyword>
<evidence type="ECO:0000256" key="2">
    <source>
        <dbReference type="ARBA" id="ARBA00022741"/>
    </source>
</evidence>
<evidence type="ECO:0000259" key="11">
    <source>
        <dbReference type="Pfam" id="PF08264"/>
    </source>
</evidence>
<dbReference type="InterPro" id="IPR009008">
    <property type="entry name" value="Val/Leu/Ile-tRNA-synth_edit"/>
</dbReference>
<feature type="short sequence motif" description="'HIGH' region" evidence="8">
    <location>
        <begin position="66"/>
        <end position="76"/>
    </location>
</feature>
<dbReference type="SUPFAM" id="SSF52374">
    <property type="entry name" value="Nucleotidylyl transferase"/>
    <property type="match status" value="1"/>
</dbReference>
<dbReference type="Proteomes" id="UP000826651">
    <property type="component" value="Unassembled WGS sequence"/>
</dbReference>
<comment type="function">
    <text evidence="6 8">Catalyzes the attachment of isoleucine to tRNA(Ile). As IleRS can inadvertently accommodate and process structurally similar amino acids such as valine, to avoid such errors it has two additional distinct tRNA(Ile)-dependent editing activities. One activity is designated as 'pretransfer' editing and involves the hydrolysis of activated Val-AMP. The other activity is designated 'posttransfer' editing and involves deacylation of mischarged Val-tRNA(Ile).</text>
</comment>
<keyword evidence="8" id="KW-0963">Cytoplasm</keyword>
<dbReference type="SUPFAM" id="SSF50677">
    <property type="entry name" value="ValRS/IleRS/LeuRS editing domain"/>
    <property type="match status" value="1"/>
</dbReference>
<dbReference type="Pfam" id="PF19302">
    <property type="entry name" value="DUF5915"/>
    <property type="match status" value="1"/>
</dbReference>
<feature type="domain" description="Aminoacyl-tRNA synthetase class Ia" evidence="10">
    <location>
        <begin position="32"/>
        <end position="667"/>
    </location>
</feature>
<dbReference type="HAMAP" id="MF_02003">
    <property type="entry name" value="Ile_tRNA_synth_type2"/>
    <property type="match status" value="1"/>
</dbReference>
<feature type="binding site" evidence="8">
    <location>
        <position position="636"/>
    </location>
    <ligand>
        <name>ATP</name>
        <dbReference type="ChEBI" id="CHEBI:30616"/>
    </ligand>
</feature>
<keyword evidence="1 8" id="KW-0436">Ligase</keyword>
<evidence type="ECO:0000256" key="1">
    <source>
        <dbReference type="ARBA" id="ARBA00022598"/>
    </source>
</evidence>
<evidence type="ECO:0000256" key="8">
    <source>
        <dbReference type="HAMAP-Rule" id="MF_02003"/>
    </source>
</evidence>
<dbReference type="InterPro" id="IPR014729">
    <property type="entry name" value="Rossmann-like_a/b/a_fold"/>
</dbReference>
<dbReference type="EC" id="6.1.1.5" evidence="8"/>
<evidence type="ECO:0000313" key="13">
    <source>
        <dbReference type="Proteomes" id="UP000826651"/>
    </source>
</evidence>
<reference evidence="12 13" key="1">
    <citation type="submission" date="2021-04" db="EMBL/GenBank/DDBJ databases">
        <title>Ruania sp. nov., isolated from sandy soil of mangrove forest.</title>
        <authorList>
            <person name="Ge X."/>
            <person name="Huang R."/>
            <person name="Liu W."/>
        </authorList>
    </citation>
    <scope>NUCLEOTIDE SEQUENCE [LARGE SCALE GENOMIC DNA]</scope>
    <source>
        <strain evidence="12 13">N2-46</strain>
    </source>
</reference>
<comment type="catalytic activity">
    <reaction evidence="7 8">
        <text>tRNA(Ile) + L-isoleucine + ATP = L-isoleucyl-tRNA(Ile) + AMP + diphosphate</text>
        <dbReference type="Rhea" id="RHEA:11060"/>
        <dbReference type="Rhea" id="RHEA-COMP:9666"/>
        <dbReference type="Rhea" id="RHEA-COMP:9695"/>
        <dbReference type="ChEBI" id="CHEBI:30616"/>
        <dbReference type="ChEBI" id="CHEBI:33019"/>
        <dbReference type="ChEBI" id="CHEBI:58045"/>
        <dbReference type="ChEBI" id="CHEBI:78442"/>
        <dbReference type="ChEBI" id="CHEBI:78528"/>
        <dbReference type="ChEBI" id="CHEBI:456215"/>
        <dbReference type="EC" id="6.1.1.5"/>
    </reaction>
</comment>
<dbReference type="Pfam" id="PF08264">
    <property type="entry name" value="Anticodon_1"/>
    <property type="match status" value="1"/>
</dbReference>
<comment type="similarity">
    <text evidence="8">Belongs to the class-I aminoacyl-tRNA synthetase family. IleS type 2 subfamily.</text>
</comment>